<evidence type="ECO:0000313" key="1">
    <source>
        <dbReference type="EMBL" id="CDW46182.1"/>
    </source>
</evidence>
<protein>
    <submittedName>
        <fullName evidence="1">Uncharacterized protein</fullName>
    </submittedName>
</protein>
<reference evidence="1" key="1">
    <citation type="submission" date="2014-05" db="EMBL/GenBank/DDBJ databases">
        <authorList>
            <person name="Chronopoulou M."/>
        </authorList>
    </citation>
    <scope>NUCLEOTIDE SEQUENCE</scope>
    <source>
        <tissue evidence="1">Whole organism</tissue>
    </source>
</reference>
<dbReference type="EMBL" id="HACA01028821">
    <property type="protein sequence ID" value="CDW46182.1"/>
    <property type="molecule type" value="Transcribed_RNA"/>
</dbReference>
<organism evidence="1">
    <name type="scientific">Lepeophtheirus salmonis</name>
    <name type="common">Salmon louse</name>
    <name type="synonym">Caligus salmonis</name>
    <dbReference type="NCBI Taxonomy" id="72036"/>
    <lineage>
        <taxon>Eukaryota</taxon>
        <taxon>Metazoa</taxon>
        <taxon>Ecdysozoa</taxon>
        <taxon>Arthropoda</taxon>
        <taxon>Crustacea</taxon>
        <taxon>Multicrustacea</taxon>
        <taxon>Hexanauplia</taxon>
        <taxon>Copepoda</taxon>
        <taxon>Siphonostomatoida</taxon>
        <taxon>Caligidae</taxon>
        <taxon>Lepeophtheirus</taxon>
    </lineage>
</organism>
<feature type="non-terminal residue" evidence="1">
    <location>
        <position position="1"/>
    </location>
</feature>
<dbReference type="AlphaFoldDB" id="A0A0K2V7P7"/>
<proteinExistence type="predicted"/>
<accession>A0A0K2V7P7</accession>
<name>A0A0K2V7P7_LEPSM</name>
<sequence length="60" mass="6956">LILKYITRGAGTKSKVEGTSFIKIRLYIDRKIITQLFIVIAFQKFRDLALPSSLFRRLPT</sequence>